<name>A0AAD0EY23_FAUOS</name>
<sequence length="577" mass="68186">MAHIFDLSHYDIYRLQSIDPIFSDDWRQTLCDIFPKLDKESQNSVFRQLLVPRGIMYDKTSKKFLAQRPISLSDTLALTSSSNDKVMMMANHMLNFLKAPTQGVSILELADKIEAMLDHFDSIELYDAKNEHHLAKKIRQAFLYDLSHWIDNIEITLAPGLRNLTPDMIRAYFKSVFLKHQIQGWEFRSWDGQDMQELSSENFPVFLQQEAVVRRYVVVETPKYWFLIGPTRLANQNPFSFRRFLFEDSDVSGQYIYLTHVVVEREGVNLPANKANILMQLSRMYTLDRSVNEAVKIFINSSKDLLIRYIYPLIRKPLATDGRPIEAIIEERMQNFEKQFSILVLNKIPRIFDIALKDINDLEFFYYHLDWLIANVTNCLRDFCLQPLASFSLVAKRTTLRLVSMRMLTHRIRNYLNDVTIEAEQKQKLFMAPMQYLDKQLTEVEEEQSTIDILTEEVLYYQKQVETSGFLRRLITPKAPKYSLEELTQYRHQLNENFFMSIIRLAKDQKQLIVYPEFECNIIIDENFRHYAFIDGELGLTRLPKLLCLPEKRDSFDFQTVRQQINADVFRTNQEWD</sequence>
<protein>
    <submittedName>
        <fullName evidence="1">Uncharacterized protein</fullName>
    </submittedName>
</protein>
<reference evidence="1" key="1">
    <citation type="submission" date="2017-11" db="EMBL/GenBank/DDBJ databases">
        <title>Complete Genome Sequence from Moraxella oslensis YHS isolated from human skin.</title>
        <authorList>
            <person name="Lee K."/>
            <person name="Lim J.Y."/>
            <person name="Hwang I."/>
        </authorList>
    </citation>
    <scope>NUCLEOTIDE SEQUENCE</scope>
    <source>
        <strain evidence="1">YHS</strain>
    </source>
</reference>
<evidence type="ECO:0000313" key="1">
    <source>
        <dbReference type="EMBL" id="ATQ83780.1"/>
    </source>
</evidence>
<gene>
    <name evidence="1" type="ORF">YHS_08080</name>
</gene>
<organism evidence="1">
    <name type="scientific">Faucicola osloensis</name>
    <name type="common">Moraxella osloensis</name>
    <dbReference type="NCBI Taxonomy" id="34062"/>
    <lineage>
        <taxon>Bacteria</taxon>
        <taxon>Pseudomonadati</taxon>
        <taxon>Pseudomonadota</taxon>
        <taxon>Gammaproteobacteria</taxon>
        <taxon>Moraxellales</taxon>
        <taxon>Moraxellaceae</taxon>
        <taxon>Faucicola</taxon>
    </lineage>
</organism>
<proteinExistence type="predicted"/>
<dbReference type="AlphaFoldDB" id="A0AAD0EY23"/>
<dbReference type="EMBL" id="CP024176">
    <property type="protein sequence ID" value="ATQ83780.1"/>
    <property type="molecule type" value="Genomic_DNA"/>
</dbReference>
<accession>A0AAD0EY23</accession>